<dbReference type="VEuPathDB" id="PlasmoDB:C922_02877"/>
<evidence type="ECO:0000256" key="1">
    <source>
        <dbReference type="SAM" id="Coils"/>
    </source>
</evidence>
<evidence type="ECO:0000313" key="4">
    <source>
        <dbReference type="EMBL" id="EUD66891.1"/>
    </source>
</evidence>
<protein>
    <submittedName>
        <fullName evidence="4">Uncharacterized protein</fullName>
    </submittedName>
</protein>
<keyword evidence="1" id="KW-0175">Coiled coil</keyword>
<evidence type="ECO:0000256" key="2">
    <source>
        <dbReference type="SAM" id="MobiDB-lite"/>
    </source>
</evidence>
<keyword evidence="3" id="KW-0812">Transmembrane</keyword>
<dbReference type="OrthoDB" id="381036at2759"/>
<proteinExistence type="predicted"/>
<dbReference type="Proteomes" id="UP000030640">
    <property type="component" value="Unassembled WGS sequence"/>
</dbReference>
<dbReference type="RefSeq" id="XP_008816697.1">
    <property type="nucleotide sequence ID" value="XM_008818475.1"/>
</dbReference>
<feature type="coiled-coil region" evidence="1">
    <location>
        <begin position="136"/>
        <end position="163"/>
    </location>
</feature>
<keyword evidence="3" id="KW-0472">Membrane</keyword>
<keyword evidence="3" id="KW-1133">Transmembrane helix</keyword>
<sequence length="163" mass="18983">MHFKKYTLLLLNRGFYQLPKATLRIRGFNSFVMAARNMKNSNNCSGRLMEQEGKQSRGFGRVATSKVFVVFVISLVCFFFKNTLIVENEKEVNVLQVHNPLSRKLGESSLRGSMNDDSADSSASEKKQKRYFQKKYENYDKVVQELNEKFKNENERNESENDE</sequence>
<accession>W7ANI6</accession>
<feature type="region of interest" description="Disordered" evidence="2">
    <location>
        <begin position="106"/>
        <end position="132"/>
    </location>
</feature>
<reference evidence="4 5" key="1">
    <citation type="submission" date="2013-02" db="EMBL/GenBank/DDBJ databases">
        <title>The Genome Sequence of Plasmodium inui San Antonio 1.</title>
        <authorList>
            <consortium name="The Broad Institute Genome Sequencing Platform"/>
            <consortium name="The Broad Institute Genome Sequencing Center for Infectious Disease"/>
            <person name="Neafsey D."/>
            <person name="Cheeseman I."/>
            <person name="Volkman S."/>
            <person name="Adams J."/>
            <person name="Walker B."/>
            <person name="Young S.K."/>
            <person name="Zeng Q."/>
            <person name="Gargeya S."/>
            <person name="Fitzgerald M."/>
            <person name="Haas B."/>
            <person name="Abouelleil A."/>
            <person name="Alvarado L."/>
            <person name="Arachchi H.M."/>
            <person name="Berlin A.M."/>
            <person name="Chapman S.B."/>
            <person name="Dewar J."/>
            <person name="Goldberg J."/>
            <person name="Griggs A."/>
            <person name="Gujja S."/>
            <person name="Hansen M."/>
            <person name="Howarth C."/>
            <person name="Imamovic A."/>
            <person name="Larimer J."/>
            <person name="McCowan C."/>
            <person name="Murphy C."/>
            <person name="Neiman D."/>
            <person name="Pearson M."/>
            <person name="Priest M."/>
            <person name="Roberts A."/>
            <person name="Saif S."/>
            <person name="Shea T."/>
            <person name="Sisk P."/>
            <person name="Sykes S."/>
            <person name="Wortman J."/>
            <person name="Nusbaum C."/>
            <person name="Birren B."/>
        </authorList>
    </citation>
    <scope>NUCLEOTIDE SEQUENCE [LARGE SCALE GENOMIC DNA]</scope>
    <source>
        <strain evidence="4 5">San Antonio 1</strain>
    </source>
</reference>
<feature type="transmembrane region" description="Helical" evidence="3">
    <location>
        <begin position="58"/>
        <end position="80"/>
    </location>
</feature>
<dbReference type="AlphaFoldDB" id="W7ANI6"/>
<dbReference type="EMBL" id="KI965469">
    <property type="protein sequence ID" value="EUD66891.1"/>
    <property type="molecule type" value="Genomic_DNA"/>
</dbReference>
<name>W7ANI6_9APIC</name>
<keyword evidence="5" id="KW-1185">Reference proteome</keyword>
<dbReference type="GeneID" id="20038151"/>
<gene>
    <name evidence="4" type="ORF">C922_02877</name>
</gene>
<organism evidence="4 5">
    <name type="scientific">Plasmodium inui San Antonio 1</name>
    <dbReference type="NCBI Taxonomy" id="1237626"/>
    <lineage>
        <taxon>Eukaryota</taxon>
        <taxon>Sar</taxon>
        <taxon>Alveolata</taxon>
        <taxon>Apicomplexa</taxon>
        <taxon>Aconoidasida</taxon>
        <taxon>Haemosporida</taxon>
        <taxon>Plasmodiidae</taxon>
        <taxon>Plasmodium</taxon>
        <taxon>Plasmodium (Plasmodium)</taxon>
    </lineage>
</organism>
<evidence type="ECO:0000256" key="3">
    <source>
        <dbReference type="SAM" id="Phobius"/>
    </source>
</evidence>
<evidence type="ECO:0000313" key="5">
    <source>
        <dbReference type="Proteomes" id="UP000030640"/>
    </source>
</evidence>